<reference evidence="2 3" key="1">
    <citation type="journal article" date="2012" name="J. Bacteriol.">
        <title>Complete genome sequence of Mycobacterium intracellulare strain ATCC 13950T.</title>
        <authorList>
            <person name="Kim B.J."/>
            <person name="Choi B.S."/>
            <person name="Lim J.S."/>
            <person name="Choi I.Y."/>
            <person name="Lee J.H."/>
            <person name="Chun J."/>
            <person name="Kook Y.H."/>
            <person name="Kim B.J."/>
        </authorList>
    </citation>
    <scope>NUCLEOTIDE SEQUENCE [LARGE SCALE GENOMIC DNA]</scope>
    <source>
        <strain evidence="3">ATCC 13950 / DSM 43223 / JCM 6384 / NCTC 13025 / 3600</strain>
    </source>
</reference>
<evidence type="ECO:0000313" key="3">
    <source>
        <dbReference type="Proteomes" id="UP000008004"/>
    </source>
</evidence>
<dbReference type="HOGENOM" id="CLU_3273022_0_0_11"/>
<dbReference type="PATRIC" id="fig|487521.10.peg.3250"/>
<dbReference type="KEGG" id="mia:OCU_32400"/>
<dbReference type="EMBL" id="CP003322">
    <property type="protein sequence ID" value="AFC44459.1"/>
    <property type="molecule type" value="Genomic_DNA"/>
</dbReference>
<proteinExistence type="predicted"/>
<protein>
    <submittedName>
        <fullName evidence="2">Uncharacterized protein</fullName>
    </submittedName>
</protein>
<accession>H8ITA8</accession>
<evidence type="ECO:0000256" key="1">
    <source>
        <dbReference type="SAM" id="MobiDB-lite"/>
    </source>
</evidence>
<name>H8ITA8_MYCIA</name>
<feature type="region of interest" description="Disordered" evidence="1">
    <location>
        <begin position="19"/>
        <end position="41"/>
    </location>
</feature>
<gene>
    <name evidence="2" type="ordered locus">OCU_32400</name>
</gene>
<evidence type="ECO:0000313" key="2">
    <source>
        <dbReference type="EMBL" id="AFC44459.1"/>
    </source>
</evidence>
<dbReference type="Proteomes" id="UP000008004">
    <property type="component" value="Chromosome"/>
</dbReference>
<sequence length="41" mass="4556">MAQWRVGPRFLLVGRERDPAQCGWAPSPTLPGGPERAPELR</sequence>
<organism evidence="2 3">
    <name type="scientific">Mycobacterium intracellulare (strain ATCC 13950 / DSM 43223 / JCM 6384 / NCTC 13025 / 3600)</name>
    <dbReference type="NCBI Taxonomy" id="487521"/>
    <lineage>
        <taxon>Bacteria</taxon>
        <taxon>Bacillati</taxon>
        <taxon>Actinomycetota</taxon>
        <taxon>Actinomycetes</taxon>
        <taxon>Mycobacteriales</taxon>
        <taxon>Mycobacteriaceae</taxon>
        <taxon>Mycobacterium</taxon>
        <taxon>Mycobacterium avium complex (MAC)</taxon>
    </lineage>
</organism>
<dbReference type="AlphaFoldDB" id="H8ITA8"/>